<dbReference type="EMBL" id="VSRL01000120">
    <property type="protein sequence ID" value="NKE60379.1"/>
    <property type="molecule type" value="Genomic_DNA"/>
</dbReference>
<dbReference type="Gene3D" id="3.30.1490.190">
    <property type="match status" value="1"/>
</dbReference>
<dbReference type="RefSeq" id="WP_167977036.1">
    <property type="nucleotide sequence ID" value="NZ_VSRL01000120.1"/>
</dbReference>
<sequence length="135" mass="15299">MNEDQPRSTRHVLACLGLEGGFMTAHELHQRIRCLGHPIGLSSVYRALRDLRSLGLVDVMVERRGQRRYRHCSVRPHHHLVCSACHSTVEIPANSSPLPAWEPVKALGFTDLLVRVTITGICADCTLRQNRRCRR</sequence>
<accession>A0ABX1FNK1</accession>
<keyword evidence="12" id="KW-1185">Reference proteome</keyword>
<dbReference type="InterPro" id="IPR002481">
    <property type="entry name" value="FUR"/>
</dbReference>
<evidence type="ECO:0000256" key="3">
    <source>
        <dbReference type="ARBA" id="ARBA00011738"/>
    </source>
</evidence>
<evidence type="ECO:0000256" key="4">
    <source>
        <dbReference type="ARBA" id="ARBA00022490"/>
    </source>
</evidence>
<protein>
    <submittedName>
        <fullName evidence="11">Transcriptional repressor</fullName>
    </submittedName>
</protein>
<keyword evidence="6" id="KW-0479">Metal-binding</keyword>
<evidence type="ECO:0000256" key="10">
    <source>
        <dbReference type="ARBA" id="ARBA00023163"/>
    </source>
</evidence>
<organism evidence="11 12">
    <name type="scientific">Lentzea indica</name>
    <dbReference type="NCBI Taxonomy" id="2604800"/>
    <lineage>
        <taxon>Bacteria</taxon>
        <taxon>Bacillati</taxon>
        <taxon>Actinomycetota</taxon>
        <taxon>Actinomycetes</taxon>
        <taxon>Pseudonocardiales</taxon>
        <taxon>Pseudonocardiaceae</taxon>
        <taxon>Lentzea</taxon>
    </lineage>
</organism>
<evidence type="ECO:0000256" key="8">
    <source>
        <dbReference type="ARBA" id="ARBA00023015"/>
    </source>
</evidence>
<evidence type="ECO:0000256" key="6">
    <source>
        <dbReference type="ARBA" id="ARBA00022723"/>
    </source>
</evidence>
<keyword evidence="8" id="KW-0805">Transcription regulation</keyword>
<keyword evidence="5" id="KW-0678">Repressor</keyword>
<reference evidence="11 12" key="1">
    <citation type="submission" date="2019-08" db="EMBL/GenBank/DDBJ databases">
        <title>Lentzea from Indian Himalayas.</title>
        <authorList>
            <person name="Mandal S."/>
            <person name="Mallick Gupta A."/>
            <person name="Maiti P.K."/>
            <person name="Sarkar J."/>
            <person name="Mandal S."/>
        </authorList>
    </citation>
    <scope>NUCLEOTIDE SEQUENCE [LARGE SCALE GENOMIC DNA]</scope>
    <source>
        <strain evidence="11 12">PSKA42</strain>
    </source>
</reference>
<dbReference type="PANTHER" id="PTHR33202:SF2">
    <property type="entry name" value="FERRIC UPTAKE REGULATION PROTEIN"/>
    <property type="match status" value="1"/>
</dbReference>
<evidence type="ECO:0000256" key="2">
    <source>
        <dbReference type="ARBA" id="ARBA00007957"/>
    </source>
</evidence>
<comment type="subcellular location">
    <subcellularLocation>
        <location evidence="1">Cytoplasm</location>
    </subcellularLocation>
</comment>
<dbReference type="SUPFAM" id="SSF46785">
    <property type="entry name" value="Winged helix' DNA-binding domain"/>
    <property type="match status" value="1"/>
</dbReference>
<dbReference type="Gene3D" id="1.10.10.10">
    <property type="entry name" value="Winged helix-like DNA-binding domain superfamily/Winged helix DNA-binding domain"/>
    <property type="match status" value="1"/>
</dbReference>
<evidence type="ECO:0000256" key="5">
    <source>
        <dbReference type="ARBA" id="ARBA00022491"/>
    </source>
</evidence>
<evidence type="ECO:0000313" key="12">
    <source>
        <dbReference type="Proteomes" id="UP001515943"/>
    </source>
</evidence>
<evidence type="ECO:0000256" key="7">
    <source>
        <dbReference type="ARBA" id="ARBA00022833"/>
    </source>
</evidence>
<gene>
    <name evidence="11" type="ORF">FXN61_27735</name>
</gene>
<keyword evidence="7" id="KW-0862">Zinc</keyword>
<dbReference type="InterPro" id="IPR043135">
    <property type="entry name" value="Fur_C"/>
</dbReference>
<keyword evidence="4" id="KW-0963">Cytoplasm</keyword>
<evidence type="ECO:0000256" key="1">
    <source>
        <dbReference type="ARBA" id="ARBA00004496"/>
    </source>
</evidence>
<comment type="caution">
    <text evidence="11">The sequence shown here is derived from an EMBL/GenBank/DDBJ whole genome shotgun (WGS) entry which is preliminary data.</text>
</comment>
<proteinExistence type="inferred from homology"/>
<dbReference type="InterPro" id="IPR036390">
    <property type="entry name" value="WH_DNA-bd_sf"/>
</dbReference>
<dbReference type="Pfam" id="PF01475">
    <property type="entry name" value="FUR"/>
    <property type="match status" value="1"/>
</dbReference>
<name>A0ABX1FNK1_9PSEU</name>
<comment type="subunit">
    <text evidence="3">Homodimer.</text>
</comment>
<evidence type="ECO:0000313" key="11">
    <source>
        <dbReference type="EMBL" id="NKE60379.1"/>
    </source>
</evidence>
<comment type="similarity">
    <text evidence="2">Belongs to the Fur family.</text>
</comment>
<evidence type="ECO:0000256" key="9">
    <source>
        <dbReference type="ARBA" id="ARBA00023125"/>
    </source>
</evidence>
<dbReference type="PANTHER" id="PTHR33202">
    <property type="entry name" value="ZINC UPTAKE REGULATION PROTEIN"/>
    <property type="match status" value="1"/>
</dbReference>
<dbReference type="InterPro" id="IPR036388">
    <property type="entry name" value="WH-like_DNA-bd_sf"/>
</dbReference>
<keyword evidence="9" id="KW-0238">DNA-binding</keyword>
<dbReference type="CDD" id="cd07153">
    <property type="entry name" value="Fur_like"/>
    <property type="match status" value="1"/>
</dbReference>
<keyword evidence="10" id="KW-0804">Transcription</keyword>
<dbReference type="Proteomes" id="UP001515943">
    <property type="component" value="Unassembled WGS sequence"/>
</dbReference>